<dbReference type="Proteomes" id="UP000831804">
    <property type="component" value="Segment"/>
</dbReference>
<reference evidence="1" key="1">
    <citation type="journal article" date="2019" name="Viruses">
        <title>A Nymphalid-Infecting Group I Alphabaculovirus Isolated from the Major Passion Fruit Caterpillar Pest Dione juno juno (Lepidoptera: Nymphalidae).</title>
        <authorList>
            <person name="Ribeiro B.M."/>
            <person name="Dos Santos E.R."/>
            <person name="Trentin L.B."/>
            <person name="da Silva L.A."/>
            <person name="de Melo F.L."/>
            <person name="Kitajima E.W."/>
            <person name="Ardisson-Araujo D.M.P."/>
        </authorList>
    </citation>
    <scope>NUCLEOTIDE SEQUENCE</scope>
    <source>
        <strain evidence="1">Araguari-MG</strain>
    </source>
</reference>
<name>A0AAE6LCL8_9ABAC</name>
<dbReference type="InterPro" id="IPR009661">
    <property type="entry name" value="AcMNPV_Da18"/>
</dbReference>
<organism evidence="1 2">
    <name type="scientific">Dione juno nucleopolyhedrovirus</name>
    <dbReference type="NCBI Taxonomy" id="2594175"/>
    <lineage>
        <taxon>Viruses</taxon>
        <taxon>Viruses incertae sedis</taxon>
        <taxon>Naldaviricetes</taxon>
        <taxon>Lefavirales</taxon>
        <taxon>Baculoviridae</taxon>
        <taxon>Alphabaculovirus</taxon>
        <taxon>Alphabaculovirus dijunonis</taxon>
    </lineage>
</organism>
<dbReference type="Pfam" id="PF06856">
    <property type="entry name" value="AcMNPV_Orf17"/>
    <property type="match status" value="1"/>
</dbReference>
<keyword evidence="2" id="KW-1185">Reference proteome</keyword>
<sequence length="206" mass="22980">MDIIVTLVPINLRGVEEPKLSENFKLTRMRTDAEFCLTVKCRSPFAKFKVLISVGNFEEAHLQITVCSRSDAVCVVNAPGQRQVVFDGFAKRDDEGATVPLVVGPLFAAQRADDGVRAAVHAINQQQTAIKMFINQAYLKNVWGALRNMLYSDNHESDLANNVDKYISVDETDVVVRGTNASQWVPAINYVTGRQLLTVLFIFKFN</sequence>
<evidence type="ECO:0000313" key="1">
    <source>
        <dbReference type="EMBL" id="QDL57074.1"/>
    </source>
</evidence>
<protein>
    <submittedName>
        <fullName evidence="1">Uncharacterized protein</fullName>
    </submittedName>
</protein>
<gene>
    <name evidence="1" type="ORF">DijuNPV-ORF-140</name>
</gene>
<dbReference type="EMBL" id="MK558262">
    <property type="protein sequence ID" value="QDL57074.1"/>
    <property type="molecule type" value="Genomic_DNA"/>
</dbReference>
<accession>A0AAE6LCL8</accession>
<proteinExistence type="predicted"/>
<evidence type="ECO:0000313" key="2">
    <source>
        <dbReference type="Proteomes" id="UP000831804"/>
    </source>
</evidence>